<dbReference type="RefSeq" id="WP_211326297.1">
    <property type="nucleotide sequence ID" value="NZ_QKUF01000019.1"/>
</dbReference>
<dbReference type="EMBL" id="QKUF01000019">
    <property type="protein sequence ID" value="PZW25312.1"/>
    <property type="molecule type" value="Genomic_DNA"/>
</dbReference>
<gene>
    <name evidence="1" type="ORF">EI42_04364</name>
</gene>
<accession>A0A326U5L9</accession>
<evidence type="ECO:0000313" key="2">
    <source>
        <dbReference type="Proteomes" id="UP000248806"/>
    </source>
</evidence>
<dbReference type="AlphaFoldDB" id="A0A326U5L9"/>
<keyword evidence="2" id="KW-1185">Reference proteome</keyword>
<evidence type="ECO:0000313" key="1">
    <source>
        <dbReference type="EMBL" id="PZW25312.1"/>
    </source>
</evidence>
<sequence length="284" mass="31462">MWMVPGKLPANAPCHPLLISYRHNAAWMRSVLQAISGASGVKSSAPEPLCSRRIHTNGSARFREHRERATAITEENCGRRYKGNQRIYQAQPLQPGQAEVRLDGQYGNGVIVADLAGLAYVMRGKDYDLLDLELVQARLAQLPNQQTTHPNTGTSRALFDFSDLSLSPTGPRTRVIVAMHQAAPTKAPVGTTRGELVYELFYTGLLPSAFTPADVVALYLHRGAFETVLADEDKEQDPDRWCSHTAWGRSSSSFSRNGCGTCAWNWVMCSIPRLCVRRNLLLPR</sequence>
<name>A0A326U5L9_THEHA</name>
<protein>
    <submittedName>
        <fullName evidence="1">Uncharacterized protein</fullName>
    </submittedName>
</protein>
<proteinExistence type="predicted"/>
<dbReference type="Proteomes" id="UP000248806">
    <property type="component" value="Unassembled WGS sequence"/>
</dbReference>
<reference evidence="1 2" key="1">
    <citation type="submission" date="2018-06" db="EMBL/GenBank/DDBJ databases">
        <title>Genomic Encyclopedia of Archaeal and Bacterial Type Strains, Phase II (KMG-II): from individual species to whole genera.</title>
        <authorList>
            <person name="Goeker M."/>
        </authorList>
    </citation>
    <scope>NUCLEOTIDE SEQUENCE [LARGE SCALE GENOMIC DNA]</scope>
    <source>
        <strain evidence="1 2">ATCC BAA-1881</strain>
    </source>
</reference>
<organism evidence="1 2">
    <name type="scientific">Thermosporothrix hazakensis</name>
    <dbReference type="NCBI Taxonomy" id="644383"/>
    <lineage>
        <taxon>Bacteria</taxon>
        <taxon>Bacillati</taxon>
        <taxon>Chloroflexota</taxon>
        <taxon>Ktedonobacteria</taxon>
        <taxon>Ktedonobacterales</taxon>
        <taxon>Thermosporotrichaceae</taxon>
        <taxon>Thermosporothrix</taxon>
    </lineage>
</organism>
<comment type="caution">
    <text evidence="1">The sequence shown here is derived from an EMBL/GenBank/DDBJ whole genome shotgun (WGS) entry which is preliminary data.</text>
</comment>